<feature type="disulfide bond" evidence="5">
    <location>
        <begin position="348"/>
        <end position="358"/>
    </location>
</feature>
<keyword evidence="7" id="KW-0472">Membrane</keyword>
<feature type="disulfide bond" evidence="5">
    <location>
        <begin position="434"/>
        <end position="495"/>
    </location>
</feature>
<dbReference type="PRINTS" id="PR00258">
    <property type="entry name" value="SPERACTRCPTR"/>
</dbReference>
<reference evidence="9 10" key="1">
    <citation type="journal article" date="2017" name="PLoS Biol.">
        <title>The sea cucumber genome provides insights into morphological evolution and visceral regeneration.</title>
        <authorList>
            <person name="Zhang X."/>
            <person name="Sun L."/>
            <person name="Yuan J."/>
            <person name="Sun Y."/>
            <person name="Gao Y."/>
            <person name="Zhang L."/>
            <person name="Li S."/>
            <person name="Dai H."/>
            <person name="Hamel J.F."/>
            <person name="Liu C."/>
            <person name="Yu Y."/>
            <person name="Liu S."/>
            <person name="Lin W."/>
            <person name="Guo K."/>
            <person name="Jin S."/>
            <person name="Xu P."/>
            <person name="Storey K.B."/>
            <person name="Huan P."/>
            <person name="Zhang T."/>
            <person name="Zhou Y."/>
            <person name="Zhang J."/>
            <person name="Lin C."/>
            <person name="Li X."/>
            <person name="Xing L."/>
            <person name="Huo D."/>
            <person name="Sun M."/>
            <person name="Wang L."/>
            <person name="Mercier A."/>
            <person name="Li F."/>
            <person name="Yang H."/>
            <person name="Xiang J."/>
        </authorList>
    </citation>
    <scope>NUCLEOTIDE SEQUENCE [LARGE SCALE GENOMIC DNA]</scope>
    <source>
        <strain evidence="9">Shaxun</strain>
        <tissue evidence="9">Muscle</tissue>
    </source>
</reference>
<feature type="disulfide bond" evidence="5">
    <location>
        <begin position="421"/>
        <end position="485"/>
    </location>
</feature>
<evidence type="ECO:0000256" key="1">
    <source>
        <dbReference type="ARBA" id="ARBA00022729"/>
    </source>
</evidence>
<dbReference type="PROSITE" id="PS50287">
    <property type="entry name" value="SRCR_2"/>
    <property type="match status" value="4"/>
</dbReference>
<protein>
    <submittedName>
        <fullName evidence="9">Putative deleted in malignant brain tumors 1 protein-like</fullName>
    </submittedName>
</protein>
<gene>
    <name evidence="9" type="ORF">BSL78_04376</name>
</gene>
<keyword evidence="7" id="KW-1133">Transmembrane helix</keyword>
<dbReference type="Proteomes" id="UP000230750">
    <property type="component" value="Unassembled WGS sequence"/>
</dbReference>
<name>A0A2G8LEM9_STIJA</name>
<evidence type="ECO:0000256" key="6">
    <source>
        <dbReference type="SAM" id="MobiDB-lite"/>
    </source>
</evidence>
<keyword evidence="7" id="KW-0812">Transmembrane</keyword>
<dbReference type="PROSITE" id="PS00420">
    <property type="entry name" value="SRCR_1"/>
    <property type="match status" value="1"/>
</dbReference>
<dbReference type="AlphaFoldDB" id="A0A2G8LEM9"/>
<dbReference type="EMBL" id="MRZV01000105">
    <property type="protein sequence ID" value="PIK58693.1"/>
    <property type="molecule type" value="Genomic_DNA"/>
</dbReference>
<keyword evidence="1" id="KW-0732">Signal</keyword>
<keyword evidence="3 5" id="KW-1015">Disulfide bond</keyword>
<feature type="disulfide bond" evidence="5">
    <location>
        <begin position="465"/>
        <end position="475"/>
    </location>
</feature>
<dbReference type="Pfam" id="PF00530">
    <property type="entry name" value="SRCR"/>
    <property type="match status" value="4"/>
</dbReference>
<dbReference type="PANTHER" id="PTHR48071:SF18">
    <property type="entry name" value="DELETED IN MALIGNANT BRAIN TUMORS 1 PROTEIN-RELATED"/>
    <property type="match status" value="1"/>
</dbReference>
<keyword evidence="10" id="KW-1185">Reference proteome</keyword>
<evidence type="ECO:0000259" key="8">
    <source>
        <dbReference type="PROSITE" id="PS50287"/>
    </source>
</evidence>
<evidence type="ECO:0000256" key="3">
    <source>
        <dbReference type="ARBA" id="ARBA00023157"/>
    </source>
</evidence>
<dbReference type="STRING" id="307972.A0A2G8LEM9"/>
<feature type="domain" description="SRCR" evidence="8">
    <location>
        <begin position="395"/>
        <end position="496"/>
    </location>
</feature>
<dbReference type="Gene3D" id="3.10.250.10">
    <property type="entry name" value="SRCR-like domain"/>
    <property type="match status" value="4"/>
</dbReference>
<evidence type="ECO:0000313" key="10">
    <source>
        <dbReference type="Proteomes" id="UP000230750"/>
    </source>
</evidence>
<evidence type="ECO:0000256" key="7">
    <source>
        <dbReference type="SAM" id="Phobius"/>
    </source>
</evidence>
<organism evidence="9 10">
    <name type="scientific">Stichopus japonicus</name>
    <name type="common">Sea cucumber</name>
    <dbReference type="NCBI Taxonomy" id="307972"/>
    <lineage>
        <taxon>Eukaryota</taxon>
        <taxon>Metazoa</taxon>
        <taxon>Echinodermata</taxon>
        <taxon>Eleutherozoa</taxon>
        <taxon>Echinozoa</taxon>
        <taxon>Holothuroidea</taxon>
        <taxon>Aspidochirotacea</taxon>
        <taxon>Aspidochirotida</taxon>
        <taxon>Stichopodidae</taxon>
        <taxon>Apostichopus</taxon>
    </lineage>
</organism>
<comment type="caution">
    <text evidence="9">The sequence shown here is derived from an EMBL/GenBank/DDBJ whole genome shotgun (WGS) entry which is preliminary data.</text>
</comment>
<feature type="domain" description="SRCR" evidence="8">
    <location>
        <begin position="274"/>
        <end position="379"/>
    </location>
</feature>
<keyword evidence="4" id="KW-0325">Glycoprotein</keyword>
<dbReference type="PANTHER" id="PTHR48071">
    <property type="entry name" value="SRCR DOMAIN-CONTAINING PROTEIN"/>
    <property type="match status" value="1"/>
</dbReference>
<dbReference type="SMART" id="SM00202">
    <property type="entry name" value="SR"/>
    <property type="match status" value="4"/>
</dbReference>
<dbReference type="InterPro" id="IPR036772">
    <property type="entry name" value="SRCR-like_dom_sf"/>
</dbReference>
<feature type="disulfide bond" evidence="5">
    <location>
        <begin position="202"/>
        <end position="263"/>
    </location>
</feature>
<accession>A0A2G8LEM9</accession>
<feature type="domain" description="SRCR" evidence="8">
    <location>
        <begin position="49"/>
        <end position="152"/>
    </location>
</feature>
<sequence length="652" mass="72355">MKFTKMSSSTVTKRGCFWGNLPLRLILTWTFHLLLCNKSKSIKLTGYKLKLTGGIHPWEGRPQIFTNGTWYTICKFNVNQTVIADVVCHEMGFQRGLSVESYIRNVASTDPILPGSFVCDSSSSNSLSSCVFSLDALNNDCSHYTDLVVNCWNSEQLYENFVSLRLVGGSGPNEGRVEAFHGEEWGTVCDDYWDIHDAYVVCRQLGYPYALEATSVASFGPGTGTILMDDVKCHGLEENLAECQHAGLRSSNCFHPEDAGVVCAKTSSQFSADFLLFERPIKFGWCRYGGIIKVKYDNIWWTVCADSSWNLVDVETICTQMGYSTEGAVRFFDDSLGYHQIRFADVGCLGNEDNFLQCSMREIFPRECHPARTAALCCGEPFTKDKISSKEDLDVRLRGSSSIFEGRVEVRQPGEDWSTVCDDMWDLQDAEVVCRQLGFPGAKSAHNYAMFGPGSGVILLDDVDCIGTETNLGHCKHKGFMNSDCNHKEDAGVSCLQYSEDNITDTFWEPNTVKPGQVVSFSSGAVIIIALVSSFGGILCLTFVSYLSCLVLDKCCCKHPEPTSTPNVRVRNDLSHWSNRYQDAFHLSQAIADLDCPIETMLPVVDQPPAYEALPAEEQPLSGELQNIDRPEEGATLRPNTPPPPYEEVVST</sequence>
<evidence type="ECO:0000256" key="4">
    <source>
        <dbReference type="ARBA" id="ARBA00023180"/>
    </source>
</evidence>
<feature type="domain" description="SRCR" evidence="8">
    <location>
        <begin position="164"/>
        <end position="264"/>
    </location>
</feature>
<dbReference type="FunFam" id="3.10.250.10:FF:000006">
    <property type="entry name" value="neurotrypsin isoform X2"/>
    <property type="match status" value="2"/>
</dbReference>
<feature type="disulfide bond" evidence="5">
    <location>
        <begin position="189"/>
        <end position="253"/>
    </location>
</feature>
<feature type="region of interest" description="Disordered" evidence="6">
    <location>
        <begin position="613"/>
        <end position="652"/>
    </location>
</feature>
<dbReference type="SUPFAM" id="SSF56487">
    <property type="entry name" value="SRCR-like"/>
    <property type="match status" value="4"/>
</dbReference>
<comment type="caution">
    <text evidence="5">Lacks conserved residue(s) required for the propagation of feature annotation.</text>
</comment>
<dbReference type="InterPro" id="IPR001190">
    <property type="entry name" value="SRCR"/>
</dbReference>
<dbReference type="OrthoDB" id="6020543at2759"/>
<feature type="disulfide bond" evidence="5">
    <location>
        <begin position="304"/>
        <end position="368"/>
    </location>
</feature>
<feature type="disulfide bond" evidence="5">
    <location>
        <begin position="233"/>
        <end position="243"/>
    </location>
</feature>
<evidence type="ECO:0000313" key="9">
    <source>
        <dbReference type="EMBL" id="PIK58693.1"/>
    </source>
</evidence>
<evidence type="ECO:0000256" key="2">
    <source>
        <dbReference type="ARBA" id="ARBA00022737"/>
    </source>
</evidence>
<evidence type="ECO:0000256" key="5">
    <source>
        <dbReference type="PROSITE-ProRule" id="PRU00196"/>
    </source>
</evidence>
<dbReference type="GO" id="GO:0016020">
    <property type="term" value="C:membrane"/>
    <property type="evidence" value="ECO:0007669"/>
    <property type="project" value="InterPro"/>
</dbReference>
<feature type="transmembrane region" description="Helical" evidence="7">
    <location>
        <begin position="521"/>
        <end position="544"/>
    </location>
</feature>
<proteinExistence type="predicted"/>
<keyword evidence="2" id="KW-0677">Repeat</keyword>